<evidence type="ECO:0000256" key="7">
    <source>
        <dbReference type="ARBA" id="ARBA00022741"/>
    </source>
</evidence>
<feature type="region of interest" description="Disordered" evidence="12">
    <location>
        <begin position="319"/>
        <end position="353"/>
    </location>
</feature>
<dbReference type="OMA" id="GSHENEI"/>
<keyword evidence="8 13" id="KW-0418">Kinase</keyword>
<comment type="catalytic activity">
    <reaction evidence="1">
        <text>(R)-pantothenate + ATP = (R)-4'-phosphopantothenate + ADP + H(+)</text>
        <dbReference type="Rhea" id="RHEA:16373"/>
        <dbReference type="ChEBI" id="CHEBI:10986"/>
        <dbReference type="ChEBI" id="CHEBI:15378"/>
        <dbReference type="ChEBI" id="CHEBI:29032"/>
        <dbReference type="ChEBI" id="CHEBI:30616"/>
        <dbReference type="ChEBI" id="CHEBI:456216"/>
        <dbReference type="EC" id="2.7.1.33"/>
    </reaction>
</comment>
<dbReference type="AlphaFoldDB" id="A0A1Y1HXK7"/>
<feature type="compositionally biased region" description="Basic and acidic residues" evidence="12">
    <location>
        <begin position="323"/>
        <end position="337"/>
    </location>
</feature>
<keyword evidence="10" id="KW-0173">Coenzyme A biosynthesis</keyword>
<feature type="region of interest" description="Disordered" evidence="12">
    <location>
        <begin position="108"/>
        <end position="212"/>
    </location>
</feature>
<keyword evidence="6" id="KW-0808">Transferase</keyword>
<feature type="region of interest" description="Disordered" evidence="12">
    <location>
        <begin position="61"/>
        <end position="85"/>
    </location>
</feature>
<name>A0A1Y1HXK7_KLENI</name>
<dbReference type="Pfam" id="PF03630">
    <property type="entry name" value="Fumble"/>
    <property type="match status" value="1"/>
</dbReference>
<feature type="compositionally biased region" description="Basic and acidic residues" evidence="12">
    <location>
        <begin position="178"/>
        <end position="202"/>
    </location>
</feature>
<gene>
    <name evidence="13" type="ORF">KFL_000940190</name>
</gene>
<comment type="pathway">
    <text evidence="3">Cofactor biosynthesis; coenzyme A biosynthesis; CoA from (R)-pantothenate: step 1/5.</text>
</comment>
<dbReference type="Gene3D" id="3.30.420.510">
    <property type="match status" value="1"/>
</dbReference>
<dbReference type="EMBL" id="DF237043">
    <property type="protein sequence ID" value="GAQ81909.1"/>
    <property type="molecule type" value="Genomic_DNA"/>
</dbReference>
<dbReference type="GO" id="GO:0005524">
    <property type="term" value="F:ATP binding"/>
    <property type="evidence" value="ECO:0007669"/>
    <property type="project" value="UniProtKB-KW"/>
</dbReference>
<keyword evidence="5" id="KW-0963">Cytoplasm</keyword>
<evidence type="ECO:0000256" key="9">
    <source>
        <dbReference type="ARBA" id="ARBA00022840"/>
    </source>
</evidence>
<evidence type="ECO:0000256" key="2">
    <source>
        <dbReference type="ARBA" id="ARBA00004496"/>
    </source>
</evidence>
<evidence type="ECO:0000256" key="6">
    <source>
        <dbReference type="ARBA" id="ARBA00022679"/>
    </source>
</evidence>
<dbReference type="GO" id="GO:0015937">
    <property type="term" value="P:coenzyme A biosynthetic process"/>
    <property type="evidence" value="ECO:0000318"/>
    <property type="project" value="GO_Central"/>
</dbReference>
<evidence type="ECO:0000256" key="10">
    <source>
        <dbReference type="ARBA" id="ARBA00022993"/>
    </source>
</evidence>
<sequence length="565" mass="59610">MGPDPGSASCHVAELRQTYLLEGASNAASVGLDIGGTLCKVVFFEPDNAVNGSIPSAQYDREVEVDTEGPGVSGRRNECQDSPEGICGVSELRGRVNGQRGAALRTLVEETNLENSRSSSSDHSRQLEDGNGKPGSENVQNGAEGHDGVAGTSRQETSGGNILEESKWGSPEGSEQPPPRKRDGGNGDRASEDSSEKDRCRDGSGGGVDDVENLWMSSHEPIVLPGKGTLHFKRFETWRVEDFLALTRTHSLVSRDKVIGATGGGAKKFAHVFHEQAGIQLRKEDELKCLLKGIDFLVRHAEDDSFEYEIDAYRGGAIQRPLHSPEHSDDGSGDDRRQHKAFPSGKGSLARGIRSSSLTRLGAALEGAEESAYPYLVVNIGSGVSILRVDGRHVYERVGGTSLGGSTFLGLVSALTGCKTFREAIAMAAGGDSTNVDMLVGDIYGGDYTEMGLAATVVASSFGKLVQPGGDGKVAASPADLAKACLLMVTNNVGSLAMLHAKAAGVKRILFAGSFLHGNKVAMKLLSVAVEFWSKGVMKAVFLRHEGHAGAIGALLSGLDEAFFL</sequence>
<dbReference type="SUPFAM" id="SSF53067">
    <property type="entry name" value="Actin-like ATPase domain"/>
    <property type="match status" value="2"/>
</dbReference>
<keyword evidence="9" id="KW-0067">ATP-binding</keyword>
<dbReference type="GO" id="GO:0005829">
    <property type="term" value="C:cytosol"/>
    <property type="evidence" value="ECO:0000318"/>
    <property type="project" value="GO_Central"/>
</dbReference>
<evidence type="ECO:0000256" key="5">
    <source>
        <dbReference type="ARBA" id="ARBA00022490"/>
    </source>
</evidence>
<keyword evidence="7" id="KW-0547">Nucleotide-binding</keyword>
<keyword evidence="14" id="KW-1185">Reference proteome</keyword>
<comment type="similarity">
    <text evidence="11">Belongs to the type II pantothenate kinase family.</text>
</comment>
<evidence type="ECO:0000256" key="3">
    <source>
        <dbReference type="ARBA" id="ARBA00005225"/>
    </source>
</evidence>
<dbReference type="EC" id="2.7.1.33" evidence="4"/>
<evidence type="ECO:0000256" key="1">
    <source>
        <dbReference type="ARBA" id="ARBA00001206"/>
    </source>
</evidence>
<reference evidence="13 14" key="1">
    <citation type="journal article" date="2014" name="Nat. Commun.">
        <title>Klebsormidium flaccidum genome reveals primary factors for plant terrestrial adaptation.</title>
        <authorList>
            <person name="Hori K."/>
            <person name="Maruyama F."/>
            <person name="Fujisawa T."/>
            <person name="Togashi T."/>
            <person name="Yamamoto N."/>
            <person name="Seo M."/>
            <person name="Sato S."/>
            <person name="Yamada T."/>
            <person name="Mori H."/>
            <person name="Tajima N."/>
            <person name="Moriyama T."/>
            <person name="Ikeuchi M."/>
            <person name="Watanabe M."/>
            <person name="Wada H."/>
            <person name="Kobayashi K."/>
            <person name="Saito M."/>
            <person name="Masuda T."/>
            <person name="Sasaki-Sekimoto Y."/>
            <person name="Mashiguchi K."/>
            <person name="Awai K."/>
            <person name="Shimojima M."/>
            <person name="Masuda S."/>
            <person name="Iwai M."/>
            <person name="Nobusawa T."/>
            <person name="Narise T."/>
            <person name="Kondo S."/>
            <person name="Saito H."/>
            <person name="Sato R."/>
            <person name="Murakawa M."/>
            <person name="Ihara Y."/>
            <person name="Oshima-Yamada Y."/>
            <person name="Ohtaka K."/>
            <person name="Satoh M."/>
            <person name="Sonobe K."/>
            <person name="Ishii M."/>
            <person name="Ohtani R."/>
            <person name="Kanamori-Sato M."/>
            <person name="Honoki R."/>
            <person name="Miyazaki D."/>
            <person name="Mochizuki H."/>
            <person name="Umetsu J."/>
            <person name="Higashi K."/>
            <person name="Shibata D."/>
            <person name="Kamiya Y."/>
            <person name="Sato N."/>
            <person name="Nakamura Y."/>
            <person name="Tabata S."/>
            <person name="Ida S."/>
            <person name="Kurokawa K."/>
            <person name="Ohta H."/>
        </authorList>
    </citation>
    <scope>NUCLEOTIDE SEQUENCE [LARGE SCALE GENOMIC DNA]</scope>
    <source>
        <strain evidence="13 14">NIES-2285</strain>
    </source>
</reference>
<evidence type="ECO:0000256" key="12">
    <source>
        <dbReference type="SAM" id="MobiDB-lite"/>
    </source>
</evidence>
<dbReference type="GO" id="GO:0005634">
    <property type="term" value="C:nucleus"/>
    <property type="evidence" value="ECO:0000318"/>
    <property type="project" value="GO_Central"/>
</dbReference>
<proteinExistence type="inferred from homology"/>
<evidence type="ECO:0000313" key="14">
    <source>
        <dbReference type="Proteomes" id="UP000054558"/>
    </source>
</evidence>
<comment type="subcellular location">
    <subcellularLocation>
        <location evidence="2">Cytoplasm</location>
    </subcellularLocation>
</comment>
<evidence type="ECO:0000256" key="8">
    <source>
        <dbReference type="ARBA" id="ARBA00022777"/>
    </source>
</evidence>
<evidence type="ECO:0000256" key="4">
    <source>
        <dbReference type="ARBA" id="ARBA00012102"/>
    </source>
</evidence>
<evidence type="ECO:0000313" key="13">
    <source>
        <dbReference type="EMBL" id="GAQ81909.1"/>
    </source>
</evidence>
<dbReference type="InterPro" id="IPR004567">
    <property type="entry name" value="Type_II_PanK"/>
</dbReference>
<evidence type="ECO:0000256" key="11">
    <source>
        <dbReference type="ARBA" id="ARBA00060870"/>
    </source>
</evidence>
<dbReference type="CDD" id="cd24122">
    <property type="entry name" value="ASKHA_NBD_PanK-II_Pank1-like"/>
    <property type="match status" value="1"/>
</dbReference>
<dbReference type="GO" id="GO:0004594">
    <property type="term" value="F:pantothenate kinase activity"/>
    <property type="evidence" value="ECO:0000318"/>
    <property type="project" value="GO_Central"/>
</dbReference>
<dbReference type="Gene3D" id="3.30.420.40">
    <property type="match status" value="1"/>
</dbReference>
<dbReference type="OrthoDB" id="498611at2759"/>
<protein>
    <recommendedName>
        <fullName evidence="4">pantothenate kinase</fullName>
        <ecNumber evidence="4">2.7.1.33</ecNumber>
    </recommendedName>
</protein>
<dbReference type="PANTHER" id="PTHR12280:SF30">
    <property type="entry name" value="FUMBLE"/>
    <property type="match status" value="1"/>
</dbReference>
<dbReference type="FunFam" id="3.30.420.40:FF:000025">
    <property type="entry name" value="pantothenate kinase 2, mitochondrial"/>
    <property type="match status" value="1"/>
</dbReference>
<dbReference type="Proteomes" id="UP000054558">
    <property type="component" value="Unassembled WGS sequence"/>
</dbReference>
<dbReference type="PANTHER" id="PTHR12280">
    <property type="entry name" value="PANTOTHENATE KINASE"/>
    <property type="match status" value="1"/>
</dbReference>
<organism evidence="13 14">
    <name type="scientific">Klebsormidium nitens</name>
    <name type="common">Green alga</name>
    <name type="synonym">Ulothrix nitens</name>
    <dbReference type="NCBI Taxonomy" id="105231"/>
    <lineage>
        <taxon>Eukaryota</taxon>
        <taxon>Viridiplantae</taxon>
        <taxon>Streptophyta</taxon>
        <taxon>Klebsormidiophyceae</taxon>
        <taxon>Klebsormidiales</taxon>
        <taxon>Klebsormidiaceae</taxon>
        <taxon>Klebsormidium</taxon>
    </lineage>
</organism>
<dbReference type="InterPro" id="IPR043129">
    <property type="entry name" value="ATPase_NBD"/>
</dbReference>
<dbReference type="STRING" id="105231.A0A1Y1HXK7"/>
<accession>A0A1Y1HXK7</accession>
<feature type="compositionally biased region" description="Basic and acidic residues" evidence="12">
    <location>
        <begin position="120"/>
        <end position="131"/>
    </location>
</feature>